<organism evidence="2 3">
    <name type="scientific">Cryptolaemus montrouzieri</name>
    <dbReference type="NCBI Taxonomy" id="559131"/>
    <lineage>
        <taxon>Eukaryota</taxon>
        <taxon>Metazoa</taxon>
        <taxon>Ecdysozoa</taxon>
        <taxon>Arthropoda</taxon>
        <taxon>Hexapoda</taxon>
        <taxon>Insecta</taxon>
        <taxon>Pterygota</taxon>
        <taxon>Neoptera</taxon>
        <taxon>Endopterygota</taxon>
        <taxon>Coleoptera</taxon>
        <taxon>Polyphaga</taxon>
        <taxon>Cucujiformia</taxon>
        <taxon>Coccinelloidea</taxon>
        <taxon>Coccinellidae</taxon>
        <taxon>Scymninae</taxon>
        <taxon>Scymnini</taxon>
        <taxon>Cryptolaemus</taxon>
    </lineage>
</organism>
<name>A0ABD2MHH2_9CUCU</name>
<feature type="compositionally biased region" description="Basic and acidic residues" evidence="1">
    <location>
        <begin position="24"/>
        <end position="41"/>
    </location>
</feature>
<dbReference type="Proteomes" id="UP001516400">
    <property type="component" value="Unassembled WGS sequence"/>
</dbReference>
<feature type="region of interest" description="Disordered" evidence="1">
    <location>
        <begin position="20"/>
        <end position="48"/>
    </location>
</feature>
<accession>A0ABD2MHH2</accession>
<evidence type="ECO:0000256" key="1">
    <source>
        <dbReference type="SAM" id="MobiDB-lite"/>
    </source>
</evidence>
<evidence type="ECO:0000313" key="3">
    <source>
        <dbReference type="Proteomes" id="UP001516400"/>
    </source>
</evidence>
<protein>
    <submittedName>
        <fullName evidence="2">Uncharacterized protein</fullName>
    </submittedName>
</protein>
<reference evidence="2 3" key="1">
    <citation type="journal article" date="2021" name="BMC Biol.">
        <title>Horizontally acquired antibacterial genes associated with adaptive radiation of ladybird beetles.</title>
        <authorList>
            <person name="Li H.S."/>
            <person name="Tang X.F."/>
            <person name="Huang Y.H."/>
            <person name="Xu Z.Y."/>
            <person name="Chen M.L."/>
            <person name="Du X.Y."/>
            <person name="Qiu B.Y."/>
            <person name="Chen P.T."/>
            <person name="Zhang W."/>
            <person name="Slipinski A."/>
            <person name="Escalona H.E."/>
            <person name="Waterhouse R.M."/>
            <person name="Zwick A."/>
            <person name="Pang H."/>
        </authorList>
    </citation>
    <scope>NUCLEOTIDE SEQUENCE [LARGE SCALE GENOMIC DNA]</scope>
    <source>
        <strain evidence="2">SYSU2018</strain>
    </source>
</reference>
<proteinExistence type="predicted"/>
<gene>
    <name evidence="2" type="ORF">HHI36_010007</name>
</gene>
<sequence length="89" mass="9600">MPKKKLSDSVIENILLYEEIPSDTDSHAGVDGSDVKDHPDIDDGPTSTATQDILLQASDEEYESDDDVPLSVLRCGPPAQSAETCLNLK</sequence>
<dbReference type="EMBL" id="JABFTP020000001">
    <property type="protein sequence ID" value="KAL3265809.1"/>
    <property type="molecule type" value="Genomic_DNA"/>
</dbReference>
<dbReference type="AlphaFoldDB" id="A0ABD2MHH2"/>
<keyword evidence="3" id="KW-1185">Reference proteome</keyword>
<comment type="caution">
    <text evidence="2">The sequence shown here is derived from an EMBL/GenBank/DDBJ whole genome shotgun (WGS) entry which is preliminary data.</text>
</comment>
<evidence type="ECO:0000313" key="2">
    <source>
        <dbReference type="EMBL" id="KAL3265809.1"/>
    </source>
</evidence>